<dbReference type="PANTHER" id="PTHR43405">
    <property type="entry name" value="GLYCOSYL HYDROLASE DIGH"/>
    <property type="match status" value="1"/>
</dbReference>
<dbReference type="Proteomes" id="UP000295302">
    <property type="component" value="Unassembled WGS sequence"/>
</dbReference>
<dbReference type="SUPFAM" id="SSF51445">
    <property type="entry name" value="(Trans)glycosidases"/>
    <property type="match status" value="1"/>
</dbReference>
<keyword evidence="1 2" id="KW-0732">Signal</keyword>
<organism evidence="5 6">
    <name type="scientific">Nonomuraea terrae</name>
    <dbReference type="NCBI Taxonomy" id="2530383"/>
    <lineage>
        <taxon>Bacteria</taxon>
        <taxon>Bacillati</taxon>
        <taxon>Actinomycetota</taxon>
        <taxon>Actinomycetes</taxon>
        <taxon>Streptosporangiales</taxon>
        <taxon>Streptosporangiaceae</taxon>
        <taxon>Nonomuraea</taxon>
    </lineage>
</organism>
<dbReference type="PANTHER" id="PTHR43405:SF1">
    <property type="entry name" value="GLYCOSYL HYDROLASE DIGH"/>
    <property type="match status" value="1"/>
</dbReference>
<dbReference type="InterPro" id="IPR052177">
    <property type="entry name" value="Divisome_Glycosyl_Hydrolase"/>
</dbReference>
<reference evidence="5 6" key="1">
    <citation type="submission" date="2019-03" db="EMBL/GenBank/DDBJ databases">
        <title>Draft genome sequences of novel Actinobacteria.</title>
        <authorList>
            <person name="Sahin N."/>
            <person name="Ay H."/>
            <person name="Saygin H."/>
        </authorList>
    </citation>
    <scope>NUCLEOTIDE SEQUENCE [LARGE SCALE GENOMIC DNA]</scope>
    <source>
        <strain evidence="5 6">CH32</strain>
    </source>
</reference>
<dbReference type="Gene3D" id="3.20.20.80">
    <property type="entry name" value="Glycosidases"/>
    <property type="match status" value="2"/>
</dbReference>
<dbReference type="Pfam" id="PF16373">
    <property type="entry name" value="DUF4985"/>
    <property type="match status" value="1"/>
</dbReference>
<feature type="domain" description="DUF4985" evidence="4">
    <location>
        <begin position="431"/>
        <end position="541"/>
    </location>
</feature>
<feature type="domain" description="Glycosyl hydrolase-like 10" evidence="3">
    <location>
        <begin position="72"/>
        <end position="178"/>
    </location>
</feature>
<evidence type="ECO:0000259" key="3">
    <source>
        <dbReference type="Pfam" id="PF02638"/>
    </source>
</evidence>
<feature type="domain" description="Glycosyl hydrolase-like 10" evidence="3">
    <location>
        <begin position="289"/>
        <end position="404"/>
    </location>
</feature>
<dbReference type="AlphaFoldDB" id="A0A4R4Z6Q8"/>
<gene>
    <name evidence="5" type="ORF">E1286_06620</name>
</gene>
<proteinExistence type="predicted"/>
<sequence length="567" mass="63103">MRMLTPHALRGRLVAAACLAVALVVSLAPPASASPPADRARHALLESLYGHAYWNSRILWYDLAANLKRLDTRAEVRDIVAKTAQAGFDTVVVDVKNYTGYVAYDSAIAPHLSTTKIPSYQGYPAGYDLLRTVIEEGHAAGLDVIAAVNVFSEGQNTYKDGPAFEHPEWQTRYQHARRVVTAPSGATHPLSGVDGARGDQQLVAFTPAAYEVSPANQWGVEAQVRDGVVTQLTDRRGGAPAVAVPDDGYVLSGHGAAADWLLAHLNVGDEAGVSAETSIVPAAEYPTSSTFVNPINPDVQRYELSVIEEIAREYDVDGISLDRTRYSNVDADFSDASRQAFERYLGSEVRNWPSDVFRYELDGFTQKRVEGQLYKKWIEWRAGNIGAFFERAERLVHGIDPGLIYTDYVGAWYPEYYAEGVNWGSRHYHPPYAWASEDYHRTGYAETMDFLMTGTYFTAITKDEAVAEGQPAPWYSVEGSAELATEAIDEATFTYASLYLLQYEGDPDKFRRALRMALDKTHGIMLFDLVYLEQYDWWDVVADEFGHGPHRPPHENPAYRAMLTNDR</sequence>
<feature type="signal peptide" evidence="2">
    <location>
        <begin position="1"/>
        <end position="33"/>
    </location>
</feature>
<evidence type="ECO:0000313" key="5">
    <source>
        <dbReference type="EMBL" id="TDD53803.1"/>
    </source>
</evidence>
<dbReference type="EMBL" id="SMKQ01000011">
    <property type="protein sequence ID" value="TDD53803.1"/>
    <property type="molecule type" value="Genomic_DNA"/>
</dbReference>
<dbReference type="OrthoDB" id="7054233at2"/>
<evidence type="ECO:0000259" key="4">
    <source>
        <dbReference type="Pfam" id="PF16373"/>
    </source>
</evidence>
<accession>A0A4R4Z6Q8</accession>
<comment type="caution">
    <text evidence="5">The sequence shown here is derived from an EMBL/GenBank/DDBJ whole genome shotgun (WGS) entry which is preliminary data.</text>
</comment>
<dbReference type="InterPro" id="IPR032280">
    <property type="entry name" value="DUF4985"/>
</dbReference>
<evidence type="ECO:0000256" key="1">
    <source>
        <dbReference type="ARBA" id="ARBA00022729"/>
    </source>
</evidence>
<evidence type="ECO:0000256" key="2">
    <source>
        <dbReference type="SAM" id="SignalP"/>
    </source>
</evidence>
<dbReference type="RefSeq" id="WP_132609748.1">
    <property type="nucleotide sequence ID" value="NZ_SMKQ01000011.1"/>
</dbReference>
<dbReference type="Pfam" id="PF02638">
    <property type="entry name" value="GHL10"/>
    <property type="match status" value="2"/>
</dbReference>
<keyword evidence="6" id="KW-1185">Reference proteome</keyword>
<evidence type="ECO:0000313" key="6">
    <source>
        <dbReference type="Proteomes" id="UP000295302"/>
    </source>
</evidence>
<protein>
    <recommendedName>
        <fullName evidence="7">Glycosyl hydrolase-like 10 domain-containing protein</fullName>
    </recommendedName>
</protein>
<evidence type="ECO:0008006" key="7">
    <source>
        <dbReference type="Google" id="ProtNLM"/>
    </source>
</evidence>
<dbReference type="InterPro" id="IPR003790">
    <property type="entry name" value="GHL10"/>
</dbReference>
<feature type="chain" id="PRO_5020731727" description="Glycosyl hydrolase-like 10 domain-containing protein" evidence="2">
    <location>
        <begin position="34"/>
        <end position="567"/>
    </location>
</feature>
<dbReference type="InterPro" id="IPR017853">
    <property type="entry name" value="GH"/>
</dbReference>
<name>A0A4R4Z6Q8_9ACTN</name>